<feature type="region of interest" description="Disordered" evidence="1">
    <location>
        <begin position="1"/>
        <end position="43"/>
    </location>
</feature>
<keyword evidence="3" id="KW-1185">Reference proteome</keyword>
<dbReference type="Proteomes" id="UP000703038">
    <property type="component" value="Unassembled WGS sequence"/>
</dbReference>
<name>A0ABS2KUC5_9NOCA</name>
<accession>A0ABS2KUC5</accession>
<evidence type="ECO:0000256" key="1">
    <source>
        <dbReference type="SAM" id="MobiDB-lite"/>
    </source>
</evidence>
<feature type="compositionally biased region" description="Acidic residues" evidence="1">
    <location>
        <begin position="285"/>
        <end position="302"/>
    </location>
</feature>
<dbReference type="EMBL" id="JAFBBK010000001">
    <property type="protein sequence ID" value="MBM7415539.1"/>
    <property type="molecule type" value="Genomic_DNA"/>
</dbReference>
<reference evidence="2 3" key="1">
    <citation type="submission" date="2021-01" db="EMBL/GenBank/DDBJ databases">
        <title>Genomics of switchgrass bacterial isolates.</title>
        <authorList>
            <person name="Shade A."/>
        </authorList>
    </citation>
    <scope>NUCLEOTIDE SEQUENCE [LARGE SCALE GENOMIC DNA]</scope>
    <source>
        <strain evidence="2 3">PvP111</strain>
    </source>
</reference>
<evidence type="ECO:0000313" key="3">
    <source>
        <dbReference type="Proteomes" id="UP000703038"/>
    </source>
</evidence>
<proteinExistence type="predicted"/>
<protein>
    <submittedName>
        <fullName evidence="2">Uncharacterized protein</fullName>
    </submittedName>
</protein>
<dbReference type="RefSeq" id="WP_204868574.1">
    <property type="nucleotide sequence ID" value="NZ_JAFBBK010000001.1"/>
</dbReference>
<gene>
    <name evidence="2" type="ORF">JOE42_002272</name>
</gene>
<sequence length="302" mass="31522">MSIAACASTENAAEGPRPQAVVDPYSRDNTCTAGDSGQSDAEPADRLTQLSHTAGDLLLVNGIAPGPQVAVDGQLSSDQAADRASTVPGDASITEALWVAAIPPEADLDPVRDTQEYYASQARRISTFEVTEDNLGQMLGPNWSSVIDVVENFARGGYENDVEQVRDAPPMRAADSAASRAQLRTASVDAGLESQWETALSIVPIYFQSCDLSSNVAGHDVDLSSSVLAEVLAADAVAAAFTTSFIPAEMVEPLARGLQVALGADPSSAADGGLTKDYDPNEILSPEDVELMEAEEPSLEGP</sequence>
<feature type="region of interest" description="Disordered" evidence="1">
    <location>
        <begin position="269"/>
        <end position="302"/>
    </location>
</feature>
<comment type="caution">
    <text evidence="2">The sequence shown here is derived from an EMBL/GenBank/DDBJ whole genome shotgun (WGS) entry which is preliminary data.</text>
</comment>
<evidence type="ECO:0000313" key="2">
    <source>
        <dbReference type="EMBL" id="MBM7415539.1"/>
    </source>
</evidence>
<organism evidence="2 3">
    <name type="scientific">Rhodococcoides corynebacterioides</name>
    <dbReference type="NCBI Taxonomy" id="53972"/>
    <lineage>
        <taxon>Bacteria</taxon>
        <taxon>Bacillati</taxon>
        <taxon>Actinomycetota</taxon>
        <taxon>Actinomycetes</taxon>
        <taxon>Mycobacteriales</taxon>
        <taxon>Nocardiaceae</taxon>
        <taxon>Rhodococcoides</taxon>
    </lineage>
</organism>
<feature type="compositionally biased region" description="Polar residues" evidence="1">
    <location>
        <begin position="27"/>
        <end position="39"/>
    </location>
</feature>